<feature type="region of interest" description="Disordered" evidence="1">
    <location>
        <begin position="72"/>
        <end position="247"/>
    </location>
</feature>
<feature type="compositionally biased region" description="Basic and acidic residues" evidence="1">
    <location>
        <begin position="389"/>
        <end position="398"/>
    </location>
</feature>
<feature type="compositionally biased region" description="Polar residues" evidence="1">
    <location>
        <begin position="328"/>
        <end position="346"/>
    </location>
</feature>
<dbReference type="InterPro" id="IPR000073">
    <property type="entry name" value="AB_hydrolase_1"/>
</dbReference>
<feature type="region of interest" description="Disordered" evidence="1">
    <location>
        <begin position="824"/>
        <end position="865"/>
    </location>
</feature>
<dbReference type="PANTHER" id="PTHR43433">
    <property type="entry name" value="HYDROLASE, ALPHA/BETA FOLD FAMILY PROTEIN"/>
    <property type="match status" value="1"/>
</dbReference>
<evidence type="ECO:0000256" key="1">
    <source>
        <dbReference type="SAM" id="MobiDB-lite"/>
    </source>
</evidence>
<organism evidence="3 4">
    <name type="scientific">Zasmidium cellare</name>
    <name type="common">Wine cellar mold</name>
    <name type="synonym">Racodium cellare</name>
    <dbReference type="NCBI Taxonomy" id="395010"/>
    <lineage>
        <taxon>Eukaryota</taxon>
        <taxon>Fungi</taxon>
        <taxon>Dikarya</taxon>
        <taxon>Ascomycota</taxon>
        <taxon>Pezizomycotina</taxon>
        <taxon>Dothideomycetes</taxon>
        <taxon>Dothideomycetidae</taxon>
        <taxon>Mycosphaerellales</taxon>
        <taxon>Mycosphaerellaceae</taxon>
        <taxon>Zasmidium</taxon>
    </lineage>
</organism>
<dbReference type="EMBL" id="JAXOVC010000001">
    <property type="protein sequence ID" value="KAK4506995.1"/>
    <property type="molecule type" value="Genomic_DNA"/>
</dbReference>
<evidence type="ECO:0000313" key="3">
    <source>
        <dbReference type="EMBL" id="KAK4506995.1"/>
    </source>
</evidence>
<gene>
    <name evidence="3" type="ORF">PRZ48_000729</name>
</gene>
<feature type="compositionally biased region" description="Polar residues" evidence="1">
    <location>
        <begin position="837"/>
        <end position="848"/>
    </location>
</feature>
<feature type="compositionally biased region" description="Basic residues" evidence="1">
    <location>
        <begin position="40"/>
        <end position="50"/>
    </location>
</feature>
<feature type="region of interest" description="Disordered" evidence="1">
    <location>
        <begin position="279"/>
        <end position="528"/>
    </location>
</feature>
<reference evidence="3 4" key="1">
    <citation type="journal article" date="2023" name="G3 (Bethesda)">
        <title>A chromosome-level genome assembly of Zasmidium syzygii isolated from banana leaves.</title>
        <authorList>
            <person name="van Westerhoven A.C."/>
            <person name="Mehrabi R."/>
            <person name="Talebi R."/>
            <person name="Steentjes M.B.F."/>
            <person name="Corcolon B."/>
            <person name="Chong P.A."/>
            <person name="Kema G.H.J."/>
            <person name="Seidl M.F."/>
        </authorList>
    </citation>
    <scope>NUCLEOTIDE SEQUENCE [LARGE SCALE GENOMIC DNA]</scope>
    <source>
        <strain evidence="3 4">P124</strain>
    </source>
</reference>
<feature type="compositionally biased region" description="Polar residues" evidence="1">
    <location>
        <begin position="94"/>
        <end position="110"/>
    </location>
</feature>
<dbReference type="InterPro" id="IPR029058">
    <property type="entry name" value="AB_hydrolase_fold"/>
</dbReference>
<feature type="region of interest" description="Disordered" evidence="1">
    <location>
        <begin position="541"/>
        <end position="629"/>
    </location>
</feature>
<feature type="domain" description="AB hydrolase-1" evidence="2">
    <location>
        <begin position="677"/>
        <end position="852"/>
    </location>
</feature>
<feature type="compositionally biased region" description="Basic and acidic residues" evidence="1">
    <location>
        <begin position="198"/>
        <end position="213"/>
    </location>
</feature>
<dbReference type="PANTHER" id="PTHR43433:SF10">
    <property type="entry name" value="AB HYDROLASE-1 DOMAIN-CONTAINING PROTEIN"/>
    <property type="match status" value="1"/>
</dbReference>
<dbReference type="SUPFAM" id="SSF53474">
    <property type="entry name" value="alpha/beta-Hydrolases"/>
    <property type="match status" value="1"/>
</dbReference>
<feature type="compositionally biased region" description="Basic and acidic residues" evidence="1">
    <location>
        <begin position="76"/>
        <end position="93"/>
    </location>
</feature>
<feature type="compositionally biased region" description="Basic and acidic residues" evidence="1">
    <location>
        <begin position="615"/>
        <end position="629"/>
    </location>
</feature>
<feature type="compositionally biased region" description="Basic and acidic residues" evidence="1">
    <location>
        <begin position="854"/>
        <end position="865"/>
    </location>
</feature>
<dbReference type="InterPro" id="IPR050471">
    <property type="entry name" value="AB_hydrolase"/>
</dbReference>
<feature type="compositionally biased region" description="Low complexity" evidence="1">
    <location>
        <begin position="475"/>
        <end position="489"/>
    </location>
</feature>
<dbReference type="Pfam" id="PF00561">
    <property type="entry name" value="Abhydrolase_1"/>
    <property type="match status" value="1"/>
</dbReference>
<feature type="compositionally biased region" description="Low complexity" evidence="1">
    <location>
        <begin position="305"/>
        <end position="315"/>
    </location>
</feature>
<feature type="region of interest" description="Disordered" evidence="1">
    <location>
        <begin position="1"/>
        <end position="55"/>
    </location>
</feature>
<evidence type="ECO:0000259" key="2">
    <source>
        <dbReference type="Pfam" id="PF00561"/>
    </source>
</evidence>
<protein>
    <recommendedName>
        <fullName evidence="2">AB hydrolase-1 domain-containing protein</fullName>
    </recommendedName>
</protein>
<feature type="compositionally biased region" description="Pro residues" evidence="1">
    <location>
        <begin position="565"/>
        <end position="580"/>
    </location>
</feature>
<dbReference type="Gene3D" id="3.40.50.1820">
    <property type="entry name" value="alpha/beta hydrolase"/>
    <property type="match status" value="1"/>
</dbReference>
<accession>A0ABR0F0N7</accession>
<comment type="caution">
    <text evidence="3">The sequence shown here is derived from an EMBL/GenBank/DDBJ whole genome shotgun (WGS) entry which is preliminary data.</text>
</comment>
<sequence length="1075" mass="117849">MDFDVRGSPASPAESGPWSREPPSGSQNHYNHQTPDLRQPTKRHPNRVKAKAASPHVISSILDSLEDTLTPLPVVERSDQQSDTASKHSRPDSSNRSVASTASIHRNTVSPGFGVEYGNSLSLDDEEGVSGAALPPTIPTSRPASGLSHYTAKRRPSFSKSTATAVFRNRATSRRSSFSGSSIDRPGSRRNKLSSESWVRKNTDSDARSEVSRGRTPRKSLRRVSSQEMLRSTPREFASQPTLEAPSVSLAEKIIARTPPPISTSKGRLYLTDVTINEDHPIESPISPTPNALTPTLEQRPVIASKVSSSDSQLSVGDGPVPKAPSPISDSIPTRTSSLRQSNSPAGTKKKHRKSKKHTVTPSKSETMAQTSPSIPDSSWIDLGEDDETVKRIKELRERRKSRLRDSTSYPSPIESPHEETDAKWPPVYELSAPPAEEPKRASRTRPVANRAATEPGASQHLLGVKGEKTQVEDVNGAAVNGTNNVRNGSTTNHRNRNSLELKRPASAHYRPATSKSDNSPIPPPSLDYSYARAVDLLNGIDHDQEKRSRESSDRGSLQLKGLDLPPPPKQSTLAPPPHSRPAKKHTKRSPSDRWTAVHPDLPLDFDKKRTRRKSMSDARHGKAFEDDHELQRRDSIEDAVEHYLGAQRLSRTIKSTSGRTIAFSEVGDPEGAAVFVCVGMGLTRYVTAFFDELATTLRLRLITLDRPGVGGSDPFPPTDKSGPLNWPEDVLAVCQHLGIVKFSILAHSAGAIYALATALILPHLVKGKVHLLAPWVPPSQLEAISHMATSAPPSNPLPRSQRFLRVLPTPFLKAANSSFMTATSASLKPATKRNIRSNANRTPPRRTTQYDDGAVKRPTTSDRPEYNRRESMMLMDQLMPNTNPLENFPIPVINEDENDASMKRGSLVLSATAGPMDPGLAYATNGLNAAEHAERERQVEYTSRLTQRTWDLATRDSNPATDLLVCLERHRDVGFRYTDVGREVVITHGSEDKRVPIANVKWLAEQMNRRALGLHFDNDARESRESWADATAKGGCEVRVLPGEGHGLMASPVIMGDVLTEIAGYWVGQHNGRL</sequence>
<name>A0ABR0F0N7_ZASCE</name>
<proteinExistence type="predicted"/>
<dbReference type="Proteomes" id="UP001305779">
    <property type="component" value="Unassembled WGS sequence"/>
</dbReference>
<feature type="compositionally biased region" description="Basic residues" evidence="1">
    <location>
        <begin position="348"/>
        <end position="359"/>
    </location>
</feature>
<feature type="compositionally biased region" description="Polar residues" evidence="1">
    <location>
        <begin position="360"/>
        <end position="377"/>
    </location>
</feature>
<feature type="compositionally biased region" description="Basic and acidic residues" evidence="1">
    <location>
        <begin position="541"/>
        <end position="554"/>
    </location>
</feature>
<evidence type="ECO:0000313" key="4">
    <source>
        <dbReference type="Proteomes" id="UP001305779"/>
    </source>
</evidence>
<feature type="compositionally biased region" description="Polar residues" evidence="1">
    <location>
        <begin position="24"/>
        <end position="36"/>
    </location>
</feature>
<keyword evidence="4" id="KW-1185">Reference proteome</keyword>
<feature type="compositionally biased region" description="Low complexity" evidence="1">
    <location>
        <begin position="174"/>
        <end position="185"/>
    </location>
</feature>